<dbReference type="Proteomes" id="UP000636800">
    <property type="component" value="Chromosome 1"/>
</dbReference>
<dbReference type="AlphaFoldDB" id="A0A835VDA2"/>
<dbReference type="OrthoDB" id="5575at2759"/>
<organism evidence="1 2">
    <name type="scientific">Vanilla planifolia</name>
    <name type="common">Vanilla</name>
    <dbReference type="NCBI Taxonomy" id="51239"/>
    <lineage>
        <taxon>Eukaryota</taxon>
        <taxon>Viridiplantae</taxon>
        <taxon>Streptophyta</taxon>
        <taxon>Embryophyta</taxon>
        <taxon>Tracheophyta</taxon>
        <taxon>Spermatophyta</taxon>
        <taxon>Magnoliopsida</taxon>
        <taxon>Liliopsida</taxon>
        <taxon>Asparagales</taxon>
        <taxon>Orchidaceae</taxon>
        <taxon>Vanilloideae</taxon>
        <taxon>Vanilleae</taxon>
        <taxon>Vanilla</taxon>
    </lineage>
</organism>
<comment type="caution">
    <text evidence="1">The sequence shown here is derived from an EMBL/GenBank/DDBJ whole genome shotgun (WGS) entry which is preliminary data.</text>
</comment>
<reference evidence="1 2" key="1">
    <citation type="journal article" date="2020" name="Nat. Food">
        <title>A phased Vanilla planifolia genome enables genetic improvement of flavour and production.</title>
        <authorList>
            <person name="Hasing T."/>
            <person name="Tang H."/>
            <person name="Brym M."/>
            <person name="Khazi F."/>
            <person name="Huang T."/>
            <person name="Chambers A.H."/>
        </authorList>
    </citation>
    <scope>NUCLEOTIDE SEQUENCE [LARGE SCALE GENOMIC DNA]</scope>
    <source>
        <tissue evidence="1">Leaf</tissue>
    </source>
</reference>
<evidence type="ECO:0000313" key="1">
    <source>
        <dbReference type="EMBL" id="KAG0496449.1"/>
    </source>
</evidence>
<keyword evidence="2" id="KW-1185">Reference proteome</keyword>
<protein>
    <submittedName>
        <fullName evidence="1">Uncharacterized protein</fullName>
    </submittedName>
</protein>
<evidence type="ECO:0000313" key="2">
    <source>
        <dbReference type="Proteomes" id="UP000636800"/>
    </source>
</evidence>
<gene>
    <name evidence="1" type="ORF">HPP92_001140</name>
</gene>
<dbReference type="EMBL" id="JADCNL010000001">
    <property type="protein sequence ID" value="KAG0496449.1"/>
    <property type="molecule type" value="Genomic_DNA"/>
</dbReference>
<name>A0A835VDA2_VANPL</name>
<sequence length="147" mass="16264">MITSSNAQIHWTRTRGSVAKPEVVDADVGKVSATSSVRAAGDLDLGNARDGQKVRDREGVHGDRGLKSRLHCDYDRLIPSRKETYHRLGSIVPPVGATRGVGVDRAAMDDGSDEVEQIWYKTFKRCCHRGCEGLAVMYERAKCYIML</sequence>
<accession>A0A835VDA2</accession>
<proteinExistence type="predicted"/>